<protein>
    <submittedName>
        <fullName evidence="2">Uncharacterized protein</fullName>
    </submittedName>
</protein>
<dbReference type="EMBL" id="MU069464">
    <property type="protein sequence ID" value="KAF5842320.1"/>
    <property type="molecule type" value="Genomic_DNA"/>
</dbReference>
<feature type="compositionally biased region" description="Polar residues" evidence="1">
    <location>
        <begin position="520"/>
        <end position="549"/>
    </location>
</feature>
<dbReference type="CDD" id="cd22541">
    <property type="entry name" value="SP5_N"/>
    <property type="match status" value="1"/>
</dbReference>
<gene>
    <name evidence="2" type="ORF">DUNSADRAFT_7972</name>
</gene>
<evidence type="ECO:0000313" key="2">
    <source>
        <dbReference type="EMBL" id="KAF5842320.1"/>
    </source>
</evidence>
<name>A0ABQ7H628_DUNSA</name>
<feature type="compositionally biased region" description="Polar residues" evidence="1">
    <location>
        <begin position="667"/>
        <end position="679"/>
    </location>
</feature>
<feature type="region of interest" description="Disordered" evidence="1">
    <location>
        <begin position="1386"/>
        <end position="1469"/>
    </location>
</feature>
<feature type="compositionally biased region" description="Polar residues" evidence="1">
    <location>
        <begin position="325"/>
        <end position="339"/>
    </location>
</feature>
<feature type="region of interest" description="Disordered" evidence="1">
    <location>
        <begin position="968"/>
        <end position="1062"/>
    </location>
</feature>
<reference evidence="2" key="1">
    <citation type="submission" date="2017-08" db="EMBL/GenBank/DDBJ databases">
        <authorList>
            <person name="Polle J.E."/>
            <person name="Barry K."/>
            <person name="Cushman J."/>
            <person name="Schmutz J."/>
            <person name="Tran D."/>
            <person name="Hathwaick L.T."/>
            <person name="Yim W.C."/>
            <person name="Jenkins J."/>
            <person name="Mckie-Krisberg Z.M."/>
            <person name="Prochnik S."/>
            <person name="Lindquist E."/>
            <person name="Dockter R.B."/>
            <person name="Adam C."/>
            <person name="Molina H."/>
            <person name="Bunkerborg J."/>
            <person name="Jin E."/>
            <person name="Buchheim M."/>
            <person name="Magnuson J."/>
        </authorList>
    </citation>
    <scope>NUCLEOTIDE SEQUENCE</scope>
    <source>
        <strain evidence="2">CCAP 19/18</strain>
    </source>
</reference>
<feature type="compositionally biased region" description="Polar residues" evidence="1">
    <location>
        <begin position="55"/>
        <end position="64"/>
    </location>
</feature>
<feature type="compositionally biased region" description="Basic and acidic residues" evidence="1">
    <location>
        <begin position="65"/>
        <end position="76"/>
    </location>
</feature>
<keyword evidence="3" id="KW-1185">Reference proteome</keyword>
<evidence type="ECO:0000256" key="1">
    <source>
        <dbReference type="SAM" id="MobiDB-lite"/>
    </source>
</evidence>
<feature type="compositionally biased region" description="Pro residues" evidence="1">
    <location>
        <begin position="1042"/>
        <end position="1059"/>
    </location>
</feature>
<feature type="compositionally biased region" description="Polar residues" evidence="1">
    <location>
        <begin position="708"/>
        <end position="719"/>
    </location>
</feature>
<feature type="region of interest" description="Disordered" evidence="1">
    <location>
        <begin position="265"/>
        <end position="396"/>
    </location>
</feature>
<accession>A0ABQ7H628</accession>
<dbReference type="Proteomes" id="UP000815325">
    <property type="component" value="Unassembled WGS sequence"/>
</dbReference>
<feature type="compositionally biased region" description="Polar residues" evidence="1">
    <location>
        <begin position="647"/>
        <end position="659"/>
    </location>
</feature>
<feature type="compositionally biased region" description="Basic and acidic residues" evidence="1">
    <location>
        <begin position="907"/>
        <end position="927"/>
    </location>
</feature>
<feature type="region of interest" description="Disordered" evidence="1">
    <location>
        <begin position="897"/>
        <end position="954"/>
    </location>
</feature>
<feature type="compositionally biased region" description="Polar residues" evidence="1">
    <location>
        <begin position="748"/>
        <end position="759"/>
    </location>
</feature>
<feature type="compositionally biased region" description="Polar residues" evidence="1">
    <location>
        <begin position="446"/>
        <end position="459"/>
    </location>
</feature>
<feature type="compositionally biased region" description="Low complexity" evidence="1">
    <location>
        <begin position="760"/>
        <end position="771"/>
    </location>
</feature>
<evidence type="ECO:0000313" key="3">
    <source>
        <dbReference type="Proteomes" id="UP000815325"/>
    </source>
</evidence>
<feature type="compositionally biased region" description="Acidic residues" evidence="1">
    <location>
        <begin position="1"/>
        <end position="11"/>
    </location>
</feature>
<sequence length="1513" mass="155676">MNPVLEEEEGEPAVALAPEDEALADFLPPGLEGKVEGENGQEEEEGPDAAPSLSPRLQSPPASDSEQHEPATHDFDGAWFEPEDVLVMKKEGQQPSLRQQGDWDLIEAGLHPLSFDLHCQIGHERERQRHEERQMVFNARQYAEGLQSTMRVRQLVGQVSSKEHLFVQSPKFRPEVPLPVQPEVEEKVEEEAPSLQPIPAPPKLTTAQEPVPVQAPSELKPWIVPTATDPTKPPAKPPPKEPTPKEPTLPAKIPFQNYARRMSEVGEKFSRKSSMSSDIGPPFERRISSINVDGPPDDNCKISSKVDVNRSGVAPNIGRKGGRPSISNKLPISKKQPSLQVGHASLDDKSRPPELLEHNPQVLPKSLGPPPMAQQPGLLVSPAPITTHQQGHHWESAVPPPHNSYHWESTALPTQQPGLITYPAPLTQQQGHGAHAPAPVAKPQGQWISPLSTSAPQSKRQTEVGKGSVLFDIREKPQSTYERPQPLHWWGNPRQSFNGHHNKTNALEDHQPGTDAGLLSSKSFSSPRQNKLVATSQGPASVPNLQLPPSNVSSNSNTRSSANGGPVAALQSPTSAPNLQLPPGNLNSSSNIRASANCVPVPALQSPTSAPNLQLSPGNIRASANAGPVPALQSPTSAPNLQLPPGNVSSNSNTRSTATGGAVAALQSPTSAPNLQLTPSNSKSVSSTSSNSNMRASATGGAVAALQGPTSAPNLQLTPSNSKSVSSTSSNSNMRASATGGAAAALQSPGSAPNLQHTPSNSKSVSSSSNSGPLPMVGHFTQRAQLQEQQGPQAMHHHHTAPSPYHYHTIPSPYDVHTIQMERQAWATAGAMRTRTRDFLQLPNGHVRGPRGSPLARICGWDPHPQLRGLGLGHQQGLGSDGMGFVVGSRARLDGRLGNRPLATAPEKLERDRKGGEEHISRADGIKVVEGGSGALDGRLASRPPATAPGKISQEMQWREGLGSVAKVEGSKVEEGGSGAVDGRSSGRPPASAPPATAPLDKASQEMVWREGQGSVGRVEGSKVVERGSGGLDGCSNGRPPATAPPETAPPATAPPAIAPPGKANQEVLWREGLGSIVRAEGSEVLERNELGLAKPLAISPPATAPPAAAPPATATPEKARQEVLWAEGLGSVGRVERIEVVRGELGALEGNGQGETKPLATALEKASQEVLLHGGLGSIVRAVSSEAEEDGLGVLEQVGHGEGEQQQREVELAARSGGVEESRRGDGGAGGKDEDGDSKGSGDGSGKDEPGEGDKGDGMGEDMEGSVGKVAANVESTVAVSDKPREDENEEGLCSASAEQGPGDGQSGGVWPSMQSATVAASSDAIGDGRGEGGGAGDERGGDGAAFGDLDGAAAGDGHDGGNANAGDGHGGGNADAWDGCSGGGAAAAGDGRGDGAAAAEDGRGGGADAGDGRSGSAAAGDGQGGGAAAAVGDGHNGGGGAAAAGDGCGSGLDAADRSRGKDGRGLQSKREIASLRAANFSGTHDFGGSAWRAQAAAADAVAWGQVSLRVW</sequence>
<feature type="compositionally biased region" description="Low complexity" evidence="1">
    <location>
        <begin position="680"/>
        <end position="693"/>
    </location>
</feature>
<feature type="compositionally biased region" description="Low complexity" evidence="1">
    <location>
        <begin position="720"/>
        <end position="745"/>
    </location>
</feature>
<feature type="region of interest" description="Disordered" evidence="1">
    <location>
        <begin position="1200"/>
        <end position="1372"/>
    </location>
</feature>
<feature type="compositionally biased region" description="Basic and acidic residues" evidence="1">
    <location>
        <begin position="1456"/>
        <end position="1469"/>
    </location>
</feature>
<feature type="region of interest" description="Disordered" evidence="1">
    <location>
        <begin position="1098"/>
        <end position="1119"/>
    </location>
</feature>
<proteinExistence type="predicted"/>
<organism evidence="2 3">
    <name type="scientific">Dunaliella salina</name>
    <name type="common">Green alga</name>
    <name type="synonym">Protococcus salinus</name>
    <dbReference type="NCBI Taxonomy" id="3046"/>
    <lineage>
        <taxon>Eukaryota</taxon>
        <taxon>Viridiplantae</taxon>
        <taxon>Chlorophyta</taxon>
        <taxon>core chlorophytes</taxon>
        <taxon>Chlorophyceae</taxon>
        <taxon>CS clade</taxon>
        <taxon>Chlamydomonadales</taxon>
        <taxon>Dunaliellaceae</taxon>
        <taxon>Dunaliella</taxon>
    </lineage>
</organism>
<feature type="compositionally biased region" description="Basic and acidic residues" evidence="1">
    <location>
        <begin position="345"/>
        <end position="357"/>
    </location>
</feature>
<feature type="compositionally biased region" description="Low complexity" evidence="1">
    <location>
        <begin position="1347"/>
        <end position="1368"/>
    </location>
</feature>
<feature type="compositionally biased region" description="Low complexity" evidence="1">
    <location>
        <begin position="550"/>
        <end position="563"/>
    </location>
</feature>
<comment type="caution">
    <text evidence="2">The sequence shown here is derived from an EMBL/GenBank/DDBJ whole genome shotgun (WGS) entry which is preliminary data.</text>
</comment>
<feature type="compositionally biased region" description="Gly residues" evidence="1">
    <location>
        <begin position="1436"/>
        <end position="1452"/>
    </location>
</feature>
<feature type="region of interest" description="Disordered" evidence="1">
    <location>
        <begin position="223"/>
        <end position="251"/>
    </location>
</feature>
<feature type="region of interest" description="Disordered" evidence="1">
    <location>
        <begin position="609"/>
        <end position="809"/>
    </location>
</feature>
<feature type="compositionally biased region" description="Gly residues" evidence="1">
    <location>
        <begin position="1406"/>
        <end position="1415"/>
    </location>
</feature>
<feature type="compositionally biased region" description="Basic and acidic residues" evidence="1">
    <location>
        <begin position="1328"/>
        <end position="1343"/>
    </location>
</feature>
<feature type="region of interest" description="Disordered" evidence="1">
    <location>
        <begin position="1"/>
        <end position="76"/>
    </location>
</feature>
<feature type="region of interest" description="Disordered" evidence="1">
    <location>
        <begin position="429"/>
        <end position="588"/>
    </location>
</feature>
<feature type="compositionally biased region" description="Polar residues" evidence="1">
    <location>
        <begin position="782"/>
        <end position="792"/>
    </location>
</feature>
<feature type="compositionally biased region" description="Basic and acidic residues" evidence="1">
    <location>
        <begin position="1200"/>
        <end position="1259"/>
    </location>
</feature>